<evidence type="ECO:0000256" key="5">
    <source>
        <dbReference type="SAM" id="Phobius"/>
    </source>
</evidence>
<evidence type="ECO:0000256" key="2">
    <source>
        <dbReference type="ARBA" id="ARBA00022729"/>
    </source>
</evidence>
<dbReference type="Pfam" id="PF03024">
    <property type="entry name" value="Folate_rec"/>
    <property type="match status" value="1"/>
</dbReference>
<name>A0AAD6QT33_9ROSI</name>
<feature type="region of interest" description="Disordered" evidence="4">
    <location>
        <begin position="348"/>
        <end position="370"/>
    </location>
</feature>
<sequence>MSLLDQLWDDTVAGPLPESGLGKLRKMPSLGLRPNPGKESGSGGGVMRSHGEESTTVDEKRVTRSIMIVRPPGYTNGSSTTPPASPAGSTPPVSPFPGKNAGVCISKGGRFPPYTSEGKPPKKVSKGAKDLTLCRVFRKKTCCDVAQTYPALLSVRRLASTGEASQECLQLWELLECSICDPRIGVQPGPPLICASFCDRVYQACANAYFSMDANKRVIAPCGVSDFVCGQAAEWVSNGTELCHAAGFSVKLSDDAYVGAEEASCYGGRASLDSIADSWRSSRSEFPQKDENLRVLEDFQQWVQEMPFSEKISWAVGGLVLTAGLLFMSKRKSHGQHQKLAAIQRAARRLDGKTSQNSPDSLVNRKGNRR</sequence>
<feature type="compositionally biased region" description="Low complexity" evidence="4">
    <location>
        <begin position="77"/>
        <end position="91"/>
    </location>
</feature>
<reference evidence="7" key="1">
    <citation type="journal article" date="2023" name="Mol. Ecol. Resour.">
        <title>Chromosome-level genome assembly of a triploid poplar Populus alba 'Berolinensis'.</title>
        <authorList>
            <person name="Chen S."/>
            <person name="Yu Y."/>
            <person name="Wang X."/>
            <person name="Wang S."/>
            <person name="Zhang T."/>
            <person name="Zhou Y."/>
            <person name="He R."/>
            <person name="Meng N."/>
            <person name="Wang Y."/>
            <person name="Liu W."/>
            <person name="Liu Z."/>
            <person name="Liu J."/>
            <person name="Guo Q."/>
            <person name="Huang H."/>
            <person name="Sederoff R.R."/>
            <person name="Wang G."/>
            <person name="Qu G."/>
            <person name="Chen S."/>
        </authorList>
    </citation>
    <scope>NUCLEOTIDE SEQUENCE</scope>
    <source>
        <strain evidence="7">SC-2020</strain>
    </source>
</reference>
<dbReference type="Proteomes" id="UP001164929">
    <property type="component" value="Chromosome 5"/>
</dbReference>
<feature type="transmembrane region" description="Helical" evidence="5">
    <location>
        <begin position="312"/>
        <end position="329"/>
    </location>
</feature>
<evidence type="ECO:0000256" key="1">
    <source>
        <dbReference type="ARBA" id="ARBA00010502"/>
    </source>
</evidence>
<evidence type="ECO:0000256" key="3">
    <source>
        <dbReference type="ARBA" id="ARBA00023157"/>
    </source>
</evidence>
<accession>A0AAD6QT33</accession>
<keyword evidence="5" id="KW-0472">Membrane</keyword>
<feature type="region of interest" description="Disordered" evidence="4">
    <location>
        <begin position="1"/>
        <end position="98"/>
    </location>
</feature>
<evidence type="ECO:0000313" key="7">
    <source>
        <dbReference type="EMBL" id="KAJ6995947.1"/>
    </source>
</evidence>
<protein>
    <recommendedName>
        <fullName evidence="6">Folate receptor-like domain-containing protein</fullName>
    </recommendedName>
</protein>
<feature type="compositionally biased region" description="Basic and acidic residues" evidence="4">
    <location>
        <begin position="49"/>
        <end position="62"/>
    </location>
</feature>
<comment type="caution">
    <text evidence="7">The sequence shown here is derived from an EMBL/GenBank/DDBJ whole genome shotgun (WGS) entry which is preliminary data.</text>
</comment>
<proteinExistence type="inferred from homology"/>
<comment type="similarity">
    <text evidence="1">Belongs to the DRM1/ARP family.</text>
</comment>
<dbReference type="InterPro" id="IPR018143">
    <property type="entry name" value="Folate_rcpt-like"/>
</dbReference>
<evidence type="ECO:0000256" key="4">
    <source>
        <dbReference type="SAM" id="MobiDB-lite"/>
    </source>
</evidence>
<keyword evidence="8" id="KW-1185">Reference proteome</keyword>
<keyword evidence="5" id="KW-1133">Transmembrane helix</keyword>
<dbReference type="PANTHER" id="PTHR37390">
    <property type="entry name" value="OS02G0592500 PROTEIN"/>
    <property type="match status" value="1"/>
</dbReference>
<dbReference type="AlphaFoldDB" id="A0AAD6QT33"/>
<organism evidence="7 8">
    <name type="scientific">Populus alba x Populus x berolinensis</name>
    <dbReference type="NCBI Taxonomy" id="444605"/>
    <lineage>
        <taxon>Eukaryota</taxon>
        <taxon>Viridiplantae</taxon>
        <taxon>Streptophyta</taxon>
        <taxon>Embryophyta</taxon>
        <taxon>Tracheophyta</taxon>
        <taxon>Spermatophyta</taxon>
        <taxon>Magnoliopsida</taxon>
        <taxon>eudicotyledons</taxon>
        <taxon>Gunneridae</taxon>
        <taxon>Pentapetalae</taxon>
        <taxon>rosids</taxon>
        <taxon>fabids</taxon>
        <taxon>Malpighiales</taxon>
        <taxon>Salicaceae</taxon>
        <taxon>Saliceae</taxon>
        <taxon>Populus</taxon>
    </lineage>
</organism>
<keyword evidence="5" id="KW-0812">Transmembrane</keyword>
<evidence type="ECO:0000259" key="6">
    <source>
        <dbReference type="Pfam" id="PF03024"/>
    </source>
</evidence>
<feature type="domain" description="Folate receptor-like" evidence="6">
    <location>
        <begin position="124"/>
        <end position="250"/>
    </location>
</feature>
<gene>
    <name evidence="7" type="ORF">NC653_012738</name>
</gene>
<dbReference type="InterPro" id="IPR053305">
    <property type="entry name" value="Folate-binding_rcpt-like"/>
</dbReference>
<evidence type="ECO:0000313" key="8">
    <source>
        <dbReference type="Proteomes" id="UP001164929"/>
    </source>
</evidence>
<dbReference type="EMBL" id="JAQIZT010000005">
    <property type="protein sequence ID" value="KAJ6995947.1"/>
    <property type="molecule type" value="Genomic_DNA"/>
</dbReference>
<keyword evidence="2" id="KW-0732">Signal</keyword>
<dbReference type="InterPro" id="IPR008406">
    <property type="entry name" value="DRM/ARP"/>
</dbReference>
<dbReference type="Pfam" id="PF05564">
    <property type="entry name" value="Auxin_repressed"/>
    <property type="match status" value="1"/>
</dbReference>
<dbReference type="PANTHER" id="PTHR37390:SF1">
    <property type="entry name" value="FOLATE-BINDING PROTEIN 1"/>
    <property type="match status" value="1"/>
</dbReference>
<keyword evidence="3" id="KW-1015">Disulfide bond</keyword>